<comment type="similarity">
    <text evidence="1 8">Belongs to the Nth/MutY family.</text>
</comment>
<dbReference type="Gene3D" id="1.10.340.30">
    <property type="entry name" value="Hypothetical protein, domain 2"/>
    <property type="match status" value="1"/>
</dbReference>
<comment type="caution">
    <text evidence="10">The sequence shown here is derived from an EMBL/GenBank/DDBJ whole genome shotgun (WGS) entry which is preliminary data.</text>
</comment>
<keyword evidence="8" id="KW-0238">DNA-binding</keyword>
<organism evidence="10 11">
    <name type="scientific">Candidatus Nitronereus thalassa</name>
    <dbReference type="NCBI Taxonomy" id="3020898"/>
    <lineage>
        <taxon>Bacteria</taxon>
        <taxon>Pseudomonadati</taxon>
        <taxon>Nitrospirota</taxon>
        <taxon>Nitrospiria</taxon>
        <taxon>Nitrospirales</taxon>
        <taxon>Nitrospiraceae</taxon>
        <taxon>Candidatus Nitronereus</taxon>
    </lineage>
</organism>
<dbReference type="GO" id="GO:0004519">
    <property type="term" value="F:endonuclease activity"/>
    <property type="evidence" value="ECO:0007669"/>
    <property type="project" value="UniProtKB-KW"/>
</dbReference>
<dbReference type="InterPro" id="IPR003265">
    <property type="entry name" value="HhH-GPD_domain"/>
</dbReference>
<proteinExistence type="inferred from homology"/>
<comment type="cofactor">
    <cofactor evidence="8">
        <name>[4Fe-4S] cluster</name>
        <dbReference type="ChEBI" id="CHEBI:49883"/>
    </cofactor>
    <text evidence="8">Binds 1 [4Fe-4S] cluster.</text>
</comment>
<dbReference type="Gene3D" id="1.10.1670.10">
    <property type="entry name" value="Helix-hairpin-Helix base-excision DNA repair enzymes (C-terminal)"/>
    <property type="match status" value="1"/>
</dbReference>
<dbReference type="SMART" id="SM00478">
    <property type="entry name" value="ENDO3c"/>
    <property type="match status" value="1"/>
</dbReference>
<dbReference type="HAMAP" id="MF_00942">
    <property type="entry name" value="Nth"/>
    <property type="match status" value="1"/>
</dbReference>
<evidence type="ECO:0000256" key="1">
    <source>
        <dbReference type="ARBA" id="ARBA00008343"/>
    </source>
</evidence>
<keyword evidence="7 8" id="KW-0326">Glycosidase</keyword>
<evidence type="ECO:0000256" key="6">
    <source>
        <dbReference type="ARBA" id="ARBA00023239"/>
    </source>
</evidence>
<sequence length="218" mass="24938">MRDRQIHAAVKIVKNTIRQWEEPIVGVVARESRDPFQILIACLLSLRTKDHTTAEASQRLFSLADNPARMLKLPLKQVEHAIFPVGFYKTKAKQIHAICQSLLENFEGRVPRTIDELLTLKGVGRKTANLVVTVGYNKPGICVDIHVHRISNRWGYIQTKTPEESEQALRNKLPKKYWIQFNDWLVPYGQNLCRPVSPFCSQCPVSDYCDRVGVTTSR</sequence>
<keyword evidence="8" id="KW-0479">Metal-binding</keyword>
<comment type="catalytic activity">
    <reaction evidence="8">
        <text>2'-deoxyribonucleotide-(2'-deoxyribose 5'-phosphate)-2'-deoxyribonucleotide-DNA = a 3'-end 2'-deoxyribonucleotide-(2,3-dehydro-2,3-deoxyribose 5'-phosphate)-DNA + a 5'-end 5'-phospho-2'-deoxyribonucleoside-DNA + H(+)</text>
        <dbReference type="Rhea" id="RHEA:66592"/>
        <dbReference type="Rhea" id="RHEA-COMP:13180"/>
        <dbReference type="Rhea" id="RHEA-COMP:16897"/>
        <dbReference type="Rhea" id="RHEA-COMP:17067"/>
        <dbReference type="ChEBI" id="CHEBI:15378"/>
        <dbReference type="ChEBI" id="CHEBI:136412"/>
        <dbReference type="ChEBI" id="CHEBI:157695"/>
        <dbReference type="ChEBI" id="CHEBI:167181"/>
        <dbReference type="EC" id="4.2.99.18"/>
    </reaction>
</comment>
<evidence type="ECO:0000256" key="5">
    <source>
        <dbReference type="ARBA" id="ARBA00023204"/>
    </source>
</evidence>
<evidence type="ECO:0000256" key="4">
    <source>
        <dbReference type="ARBA" id="ARBA00022801"/>
    </source>
</evidence>
<dbReference type="EC" id="4.2.99.18" evidence="8"/>
<keyword evidence="8" id="KW-0408">Iron</keyword>
<evidence type="ECO:0000256" key="8">
    <source>
        <dbReference type="HAMAP-Rule" id="MF_00942"/>
    </source>
</evidence>
<dbReference type="InterPro" id="IPR023170">
    <property type="entry name" value="HhH_base_excis_C"/>
</dbReference>
<feature type="binding site" evidence="8">
    <location>
        <position position="200"/>
    </location>
    <ligand>
        <name>[4Fe-4S] cluster</name>
        <dbReference type="ChEBI" id="CHEBI:49883"/>
    </ligand>
</feature>
<comment type="function">
    <text evidence="8">DNA repair enzyme that has both DNA N-glycosylase activity and AP-lyase activity. The DNA N-glycosylase activity releases various damaged pyrimidines from DNA by cleaving the N-glycosidic bond, leaving an AP (apurinic/apyrimidinic) site. The AP-lyase activity cleaves the phosphodiester bond 3' to the AP site by a beta-elimination, leaving a 3'-terminal unsaturated sugar and a product with a terminal 5'-phosphate.</text>
</comment>
<evidence type="ECO:0000313" key="10">
    <source>
        <dbReference type="EMBL" id="MDT7042735.1"/>
    </source>
</evidence>
<dbReference type="CDD" id="cd00056">
    <property type="entry name" value="ENDO3c"/>
    <property type="match status" value="1"/>
</dbReference>
<dbReference type="PANTHER" id="PTHR43286">
    <property type="entry name" value="ENDONUCLEASE III-LIKE PROTEIN 1"/>
    <property type="match status" value="1"/>
</dbReference>
<feature type="binding site" evidence="8">
    <location>
        <position position="203"/>
    </location>
    <ligand>
        <name>[4Fe-4S] cluster</name>
        <dbReference type="ChEBI" id="CHEBI:49883"/>
    </ligand>
</feature>
<dbReference type="SUPFAM" id="SSF48150">
    <property type="entry name" value="DNA-glycosylase"/>
    <property type="match status" value="1"/>
</dbReference>
<evidence type="ECO:0000313" key="11">
    <source>
        <dbReference type="Proteomes" id="UP001250932"/>
    </source>
</evidence>
<dbReference type="PIRSF" id="PIRSF001435">
    <property type="entry name" value="Nth"/>
    <property type="match status" value="1"/>
</dbReference>
<evidence type="ECO:0000259" key="9">
    <source>
        <dbReference type="SMART" id="SM00478"/>
    </source>
</evidence>
<dbReference type="InterPro" id="IPR011257">
    <property type="entry name" value="DNA_glycosylase"/>
</dbReference>
<keyword evidence="6 8" id="KW-0456">Lyase</keyword>
<dbReference type="InterPro" id="IPR000445">
    <property type="entry name" value="HhH_motif"/>
</dbReference>
<keyword evidence="11" id="KW-1185">Reference proteome</keyword>
<dbReference type="RefSeq" id="WP_313833185.1">
    <property type="nucleotide sequence ID" value="NZ_JAQOUE010000001.1"/>
</dbReference>
<evidence type="ECO:0000256" key="7">
    <source>
        <dbReference type="ARBA" id="ARBA00023295"/>
    </source>
</evidence>
<dbReference type="Proteomes" id="UP001250932">
    <property type="component" value="Unassembled WGS sequence"/>
</dbReference>
<keyword evidence="8" id="KW-0411">Iron-sulfur</keyword>
<dbReference type="InterPro" id="IPR005759">
    <property type="entry name" value="Nth"/>
</dbReference>
<gene>
    <name evidence="8" type="primary">nth</name>
    <name evidence="10" type="ORF">PPG34_10265</name>
</gene>
<protein>
    <recommendedName>
        <fullName evidence="8">Endonuclease III</fullName>
        <ecNumber evidence="8">4.2.99.18</ecNumber>
    </recommendedName>
    <alternativeName>
        <fullName evidence="8">DNA-(apurinic or apyrimidinic site) lyase</fullName>
    </alternativeName>
</protein>
<keyword evidence="10" id="KW-0255">Endonuclease</keyword>
<keyword evidence="10" id="KW-0540">Nuclease</keyword>
<keyword evidence="5 8" id="KW-0234">DNA repair</keyword>
<feature type="domain" description="HhH-GPD" evidence="9">
    <location>
        <begin position="44"/>
        <end position="191"/>
    </location>
</feature>
<name>A0ABU3K8L5_9BACT</name>
<keyword evidence="2 8" id="KW-0004">4Fe-4S</keyword>
<keyword evidence="3 8" id="KW-0227">DNA damage</keyword>
<feature type="binding site" evidence="8">
    <location>
        <position position="193"/>
    </location>
    <ligand>
        <name>[4Fe-4S] cluster</name>
        <dbReference type="ChEBI" id="CHEBI:49883"/>
    </ligand>
</feature>
<accession>A0ABU3K8L5</accession>
<dbReference type="Pfam" id="PF00633">
    <property type="entry name" value="HHH"/>
    <property type="match status" value="1"/>
</dbReference>
<evidence type="ECO:0000256" key="2">
    <source>
        <dbReference type="ARBA" id="ARBA00022485"/>
    </source>
</evidence>
<evidence type="ECO:0000256" key="3">
    <source>
        <dbReference type="ARBA" id="ARBA00022763"/>
    </source>
</evidence>
<dbReference type="Pfam" id="PF00730">
    <property type="entry name" value="HhH-GPD"/>
    <property type="match status" value="1"/>
</dbReference>
<dbReference type="EMBL" id="JAQOUE010000001">
    <property type="protein sequence ID" value="MDT7042735.1"/>
    <property type="molecule type" value="Genomic_DNA"/>
</dbReference>
<dbReference type="PANTHER" id="PTHR43286:SF1">
    <property type="entry name" value="ENDONUCLEASE III-LIKE PROTEIN 1"/>
    <property type="match status" value="1"/>
</dbReference>
<reference evidence="10 11" key="1">
    <citation type="journal article" date="2023" name="ISME J.">
        <title>Cultivation and genomic characterization of novel and ubiquitous marine nitrite-oxidizing bacteria from the Nitrospirales.</title>
        <authorList>
            <person name="Mueller A.J."/>
            <person name="Daebeler A."/>
            <person name="Herbold C.W."/>
            <person name="Kirkegaard R.H."/>
            <person name="Daims H."/>
        </authorList>
    </citation>
    <scope>NUCLEOTIDE SEQUENCE [LARGE SCALE GENOMIC DNA]</scope>
    <source>
        <strain evidence="10 11">EB</strain>
    </source>
</reference>
<feature type="binding site" evidence="8">
    <location>
        <position position="209"/>
    </location>
    <ligand>
        <name>[4Fe-4S] cluster</name>
        <dbReference type="ChEBI" id="CHEBI:49883"/>
    </ligand>
</feature>
<keyword evidence="4 8" id="KW-0378">Hydrolase</keyword>